<accession>A0A1H6UNQ9</accession>
<dbReference type="EMBL" id="FNZH01000001">
    <property type="protein sequence ID" value="SEI89665.1"/>
    <property type="molecule type" value="Genomic_DNA"/>
</dbReference>
<evidence type="ECO:0000313" key="2">
    <source>
        <dbReference type="Proteomes" id="UP000199403"/>
    </source>
</evidence>
<dbReference type="STRING" id="1416801.SAMN05192553_101746"/>
<evidence type="ECO:0000313" key="1">
    <source>
        <dbReference type="EMBL" id="SEI89665.1"/>
    </source>
</evidence>
<gene>
    <name evidence="1" type="ORF">SAMN05192553_101746</name>
</gene>
<protein>
    <submittedName>
        <fullName evidence="1">Uncharacterized protein</fullName>
    </submittedName>
</protein>
<dbReference type="Proteomes" id="UP000199403">
    <property type="component" value="Unassembled WGS sequence"/>
</dbReference>
<organism evidence="1 2">
    <name type="scientific">Cyclobacterium xiamenense</name>
    <dbReference type="NCBI Taxonomy" id="1297121"/>
    <lineage>
        <taxon>Bacteria</taxon>
        <taxon>Pseudomonadati</taxon>
        <taxon>Bacteroidota</taxon>
        <taxon>Cytophagia</taxon>
        <taxon>Cytophagales</taxon>
        <taxon>Cyclobacteriaceae</taxon>
        <taxon>Cyclobacterium</taxon>
    </lineage>
</organism>
<dbReference type="RefSeq" id="WP_092169574.1">
    <property type="nucleotide sequence ID" value="NZ_FNZH01000001.1"/>
</dbReference>
<reference evidence="2" key="1">
    <citation type="submission" date="2016-10" db="EMBL/GenBank/DDBJ databases">
        <authorList>
            <person name="Varghese N."/>
            <person name="Submissions S."/>
        </authorList>
    </citation>
    <scope>NUCLEOTIDE SEQUENCE [LARGE SCALE GENOMIC DNA]</scope>
    <source>
        <strain evidence="2">IBRC-M 10761</strain>
    </source>
</reference>
<sequence>MTGSNPILSLFPLRYFLNEVLELSCEPNKALASKCITGKNLTLENGVFEIELNNCLDNEILNDKLWTDHQVLA</sequence>
<dbReference type="AlphaFoldDB" id="A0A1H6UNQ9"/>
<keyword evidence="2" id="KW-1185">Reference proteome</keyword>
<name>A0A1H6UNQ9_9BACT</name>
<proteinExistence type="predicted"/>